<evidence type="ECO:0000256" key="1">
    <source>
        <dbReference type="ARBA" id="ARBA00010545"/>
    </source>
</evidence>
<organism evidence="6 7">
    <name type="scientific">Sungouiella intermedia</name>
    <dbReference type="NCBI Taxonomy" id="45354"/>
    <lineage>
        <taxon>Eukaryota</taxon>
        <taxon>Fungi</taxon>
        <taxon>Dikarya</taxon>
        <taxon>Ascomycota</taxon>
        <taxon>Saccharomycotina</taxon>
        <taxon>Pichiomycetes</taxon>
        <taxon>Metschnikowiaceae</taxon>
        <taxon>Sungouiella</taxon>
    </lineage>
</organism>
<dbReference type="PANTHER" id="PTHR38425">
    <property type="entry name" value="LONG CHRONOLOGICAL LIFESPAN PROTEIN 2"/>
    <property type="match status" value="1"/>
</dbReference>
<dbReference type="AlphaFoldDB" id="A0A1L0BQD1"/>
<evidence type="ECO:0000256" key="4">
    <source>
        <dbReference type="SAM" id="SignalP"/>
    </source>
</evidence>
<dbReference type="Proteomes" id="UP000182334">
    <property type="component" value="Chromosome II"/>
</dbReference>
<keyword evidence="3 4" id="KW-0732">Signal</keyword>
<protein>
    <recommendedName>
        <fullName evidence="2">Long chronological lifespan protein 2</fullName>
    </recommendedName>
</protein>
<comment type="similarity">
    <text evidence="1">Belongs to the LCL2 family.</text>
</comment>
<dbReference type="EMBL" id="LT635766">
    <property type="protein sequence ID" value="SGZ53451.1"/>
    <property type="molecule type" value="Genomic_DNA"/>
</dbReference>
<evidence type="ECO:0000313" key="7">
    <source>
        <dbReference type="Proteomes" id="UP000182259"/>
    </source>
</evidence>
<dbReference type="Proteomes" id="UP000182259">
    <property type="component" value="Chromosome III"/>
</dbReference>
<dbReference type="OrthoDB" id="2234316at2759"/>
<dbReference type="InterPro" id="IPR034543">
    <property type="entry name" value="LCL2"/>
</dbReference>
<dbReference type="PANTHER" id="PTHR38425:SF1">
    <property type="entry name" value="LONG CHRONOLOGICAL LIFESPAN PROTEIN 2"/>
    <property type="match status" value="1"/>
</dbReference>
<reference evidence="6 8" key="1">
    <citation type="submission" date="2016-10" db="EMBL/GenBank/DDBJ databases">
        <authorList>
            <person name="de Groot N.N."/>
        </authorList>
    </citation>
    <scope>NUCLEOTIDE SEQUENCE [LARGE SCALE GENOMIC DNA]</scope>
    <source>
        <strain evidence="5 8">CBS 141442</strain>
        <strain evidence="6">PYCC 4715</strain>
    </source>
</reference>
<sequence>MLLKFIYTSMLLALVSANLFDFFQNQFNQQKQDSAVDIEQKILESKCSKYLCPGTLECVTGPKDCSCPFPSSQMRCILPNGEPLCISKPAGDFDGKYDDPNNNWKVDAKKDDIRDCGWVKRAWGA</sequence>
<evidence type="ECO:0000313" key="5">
    <source>
        <dbReference type="EMBL" id="SGZ49823.1"/>
    </source>
</evidence>
<reference evidence="7" key="2">
    <citation type="submission" date="2016-10" db="EMBL/GenBank/DDBJ databases">
        <authorList>
            <person name="Geijer C."/>
            <person name="Jareborg N."/>
            <person name="Dainat J."/>
        </authorList>
    </citation>
    <scope>NUCLEOTIDE SEQUENCE [LARGE SCALE GENOMIC DNA]</scope>
    <source>
        <strain evidence="7">PYCC 4715</strain>
    </source>
</reference>
<evidence type="ECO:0000256" key="2">
    <source>
        <dbReference type="ARBA" id="ARBA00018534"/>
    </source>
</evidence>
<evidence type="ECO:0000256" key="3">
    <source>
        <dbReference type="ARBA" id="ARBA00022729"/>
    </source>
</evidence>
<feature type="signal peptide" evidence="4">
    <location>
        <begin position="1"/>
        <end position="17"/>
    </location>
</feature>
<dbReference type="EMBL" id="LT635757">
    <property type="protein sequence ID" value="SGZ49823.1"/>
    <property type="molecule type" value="Genomic_DNA"/>
</dbReference>
<evidence type="ECO:0000313" key="6">
    <source>
        <dbReference type="EMBL" id="SGZ53451.1"/>
    </source>
</evidence>
<dbReference type="CDD" id="cd23996">
    <property type="entry name" value="LCL2-like"/>
    <property type="match status" value="1"/>
</dbReference>
<evidence type="ECO:0000313" key="8">
    <source>
        <dbReference type="Proteomes" id="UP000182334"/>
    </source>
</evidence>
<proteinExistence type="inferred from homology"/>
<feature type="chain" id="PRO_5011896724" description="Long chronological lifespan protein 2" evidence="4">
    <location>
        <begin position="18"/>
        <end position="125"/>
    </location>
</feature>
<dbReference type="STRING" id="45354.A0A1L0BQD1"/>
<dbReference type="GO" id="GO:0036503">
    <property type="term" value="P:ERAD pathway"/>
    <property type="evidence" value="ECO:0007669"/>
    <property type="project" value="TreeGrafter"/>
</dbReference>
<name>A0A1L0BQD1_9ASCO</name>
<keyword evidence="8" id="KW-1185">Reference proteome</keyword>
<gene>
    <name evidence="6" type="ORF">SAMEA4029009_CIC11G00000005975</name>
    <name evidence="5" type="ORF">SAMEA4029010_CIC11G00000002772</name>
</gene>
<accession>A0A1L0BQD1</accession>